<comment type="caution">
    <text evidence="10">The sequence shown here is derived from an EMBL/GenBank/DDBJ whole genome shotgun (WGS) entry which is preliminary data.</text>
</comment>
<feature type="transmembrane region" description="Helical" evidence="8">
    <location>
        <begin position="255"/>
        <end position="274"/>
    </location>
</feature>
<dbReference type="SUPFAM" id="SSF103473">
    <property type="entry name" value="MFS general substrate transporter"/>
    <property type="match status" value="1"/>
</dbReference>
<dbReference type="Gene3D" id="1.20.1250.20">
    <property type="entry name" value="MFS general substrate transporter like domains"/>
    <property type="match status" value="1"/>
</dbReference>
<feature type="transmembrane region" description="Helical" evidence="8">
    <location>
        <begin position="387"/>
        <end position="404"/>
    </location>
</feature>
<dbReference type="PROSITE" id="PS00216">
    <property type="entry name" value="SUGAR_TRANSPORT_1"/>
    <property type="match status" value="1"/>
</dbReference>
<protein>
    <submittedName>
        <fullName evidence="10">MFS transporter</fullName>
    </submittedName>
</protein>
<feature type="transmembrane region" description="Helical" evidence="8">
    <location>
        <begin position="286"/>
        <end position="309"/>
    </location>
</feature>
<keyword evidence="6 8" id="KW-1133">Transmembrane helix</keyword>
<dbReference type="GO" id="GO:0016020">
    <property type="term" value="C:membrane"/>
    <property type="evidence" value="ECO:0007669"/>
    <property type="project" value="UniProtKB-SubCell"/>
</dbReference>
<dbReference type="PRINTS" id="PR01035">
    <property type="entry name" value="TCRTETA"/>
</dbReference>
<evidence type="ECO:0000256" key="5">
    <source>
        <dbReference type="ARBA" id="ARBA00022692"/>
    </source>
</evidence>
<feature type="transmembrane region" description="Helical" evidence="8">
    <location>
        <begin position="174"/>
        <end position="193"/>
    </location>
</feature>
<comment type="similarity">
    <text evidence="3">Belongs to the major facilitator superfamily. TCR/Tet family.</text>
</comment>
<dbReference type="InterPro" id="IPR005829">
    <property type="entry name" value="Sugar_transporter_CS"/>
</dbReference>
<feature type="transmembrane region" description="Helical" evidence="8">
    <location>
        <begin position="15"/>
        <end position="34"/>
    </location>
</feature>
<feature type="transmembrane region" description="Helical" evidence="8">
    <location>
        <begin position="111"/>
        <end position="132"/>
    </location>
</feature>
<gene>
    <name evidence="10" type="ORF">E0D97_14765</name>
</gene>
<feature type="transmembrane region" description="Helical" evidence="8">
    <location>
        <begin position="86"/>
        <end position="105"/>
    </location>
</feature>
<dbReference type="EMBL" id="SJST01000007">
    <property type="protein sequence ID" value="TCD12284.1"/>
    <property type="molecule type" value="Genomic_DNA"/>
</dbReference>
<keyword evidence="5 8" id="KW-0812">Transmembrane</keyword>
<dbReference type="GO" id="GO:0022857">
    <property type="term" value="F:transmembrane transporter activity"/>
    <property type="evidence" value="ECO:0007669"/>
    <property type="project" value="InterPro"/>
</dbReference>
<evidence type="ECO:0000259" key="9">
    <source>
        <dbReference type="PROSITE" id="PS50850"/>
    </source>
</evidence>
<evidence type="ECO:0000256" key="3">
    <source>
        <dbReference type="ARBA" id="ARBA00007520"/>
    </source>
</evidence>
<evidence type="ECO:0000313" key="10">
    <source>
        <dbReference type="EMBL" id="TCD12284.1"/>
    </source>
</evidence>
<evidence type="ECO:0000256" key="6">
    <source>
        <dbReference type="ARBA" id="ARBA00022989"/>
    </source>
</evidence>
<dbReference type="PROSITE" id="PS50850">
    <property type="entry name" value="MFS"/>
    <property type="match status" value="1"/>
</dbReference>
<evidence type="ECO:0000256" key="7">
    <source>
        <dbReference type="ARBA" id="ARBA00023136"/>
    </source>
</evidence>
<dbReference type="InterPro" id="IPR020846">
    <property type="entry name" value="MFS_dom"/>
</dbReference>
<dbReference type="InterPro" id="IPR036259">
    <property type="entry name" value="MFS_trans_sf"/>
</dbReference>
<evidence type="ECO:0000256" key="4">
    <source>
        <dbReference type="ARBA" id="ARBA00022448"/>
    </source>
</evidence>
<evidence type="ECO:0000256" key="8">
    <source>
        <dbReference type="SAM" id="Phobius"/>
    </source>
</evidence>
<proteinExistence type="inferred from homology"/>
<dbReference type="OrthoDB" id="9764259at2"/>
<feature type="transmembrane region" description="Helical" evidence="8">
    <location>
        <begin position="214"/>
        <end position="235"/>
    </location>
</feature>
<feature type="domain" description="Major facilitator superfamily (MFS) profile" evidence="9">
    <location>
        <begin position="15"/>
        <end position="410"/>
    </location>
</feature>
<name>A0A4R0P5U0_9HYPH</name>
<evidence type="ECO:0000313" key="11">
    <source>
        <dbReference type="Proteomes" id="UP000291301"/>
    </source>
</evidence>
<dbReference type="PANTHER" id="PTHR23504:SF15">
    <property type="entry name" value="MAJOR FACILITATOR SUPERFAMILY (MFS) PROFILE DOMAIN-CONTAINING PROTEIN"/>
    <property type="match status" value="1"/>
</dbReference>
<dbReference type="AlphaFoldDB" id="A0A4R0P5U0"/>
<feature type="transmembrane region" description="Helical" evidence="8">
    <location>
        <begin position="54"/>
        <end position="74"/>
    </location>
</feature>
<evidence type="ECO:0000256" key="1">
    <source>
        <dbReference type="ARBA" id="ARBA00003279"/>
    </source>
</evidence>
<reference evidence="10 11" key="1">
    <citation type="journal article" date="2015" name="Antonie Van Leeuwenhoek">
        <title>Oricola cellulosilytica gen. nov., sp. nov., a cellulose-degrading bacterium of the family Phyllobacteriaceae isolated from surface seashore water, and emended descriptions of Mesorhizobium loti and Phyllobacterium myrsinacearum.</title>
        <authorList>
            <person name="Hameed A."/>
            <person name="Shahina M."/>
            <person name="Lai W.A."/>
            <person name="Lin S.Y."/>
            <person name="Young L.S."/>
            <person name="Liu Y.C."/>
            <person name="Hsu Y.H."/>
            <person name="Young C.C."/>
        </authorList>
    </citation>
    <scope>NUCLEOTIDE SEQUENCE [LARGE SCALE GENOMIC DNA]</scope>
    <source>
        <strain evidence="10 11">KCTC 52183</strain>
    </source>
</reference>
<keyword evidence="11" id="KW-1185">Reference proteome</keyword>
<dbReference type="Proteomes" id="UP000291301">
    <property type="component" value="Unassembled WGS sequence"/>
</dbReference>
<evidence type="ECO:0000256" key="2">
    <source>
        <dbReference type="ARBA" id="ARBA00004141"/>
    </source>
</evidence>
<accession>A0A4R0P5U0</accession>
<sequence>MEQSPAGSDLGKTRATVFLLITVFINMLGVGLAWPVLPKLIQQMGTGSVSEAAAAYAIIGTVYAVAQFLFSPLIGTLSDRFGRRPVLLVTLAGLGLDYLLTALAPNLVWLAFARLAGGIFGATATTANAYMADVSTPENRARNFGYIGAAFGIGFVLGPLLGGMLGAIDIRLPFYTAAALAALNVAFGLLALPESLKQENRRPVALREINPFAALRRIAAFPALLPLMIALFVTATAQRGLEGTWVLYTDFRFGWGVREAAWSLAFVGALYFLIQGFLVGPVVGWLGEWATVIAGFAVSGLSLALYALADQGWMVYPLIAGYAVGNGFGGPALNAICSRTVDATRQGQLQGALNAINALAIIIGPFLASLVLAHVSSPSPAFELPGAWFILSATAFAAATLTAWRSARVRER</sequence>
<feature type="transmembrane region" description="Helical" evidence="8">
    <location>
        <begin position="315"/>
        <end position="336"/>
    </location>
</feature>
<keyword evidence="7 8" id="KW-0472">Membrane</keyword>
<keyword evidence="4" id="KW-0813">Transport</keyword>
<comment type="subcellular location">
    <subcellularLocation>
        <location evidence="2">Membrane</location>
        <topology evidence="2">Multi-pass membrane protein</topology>
    </subcellularLocation>
</comment>
<comment type="function">
    <text evidence="1">Resistance to tetracycline by an active tetracycline efflux. This is an energy-dependent process that decreases the accumulation of the antibiotic in whole cells. This protein functions as a metal-tetracycline/H(+) antiporter.</text>
</comment>
<dbReference type="Pfam" id="PF07690">
    <property type="entry name" value="MFS_1"/>
    <property type="match status" value="1"/>
</dbReference>
<organism evidence="10 11">
    <name type="scientific">Oricola cellulosilytica</name>
    <dbReference type="NCBI Taxonomy" id="1429082"/>
    <lineage>
        <taxon>Bacteria</taxon>
        <taxon>Pseudomonadati</taxon>
        <taxon>Pseudomonadota</taxon>
        <taxon>Alphaproteobacteria</taxon>
        <taxon>Hyphomicrobiales</taxon>
        <taxon>Ahrensiaceae</taxon>
        <taxon>Oricola</taxon>
    </lineage>
</organism>
<dbReference type="InterPro" id="IPR011701">
    <property type="entry name" value="MFS"/>
</dbReference>
<dbReference type="RefSeq" id="WP_131570330.1">
    <property type="nucleotide sequence ID" value="NZ_JAINFK010000005.1"/>
</dbReference>
<dbReference type="PANTHER" id="PTHR23504">
    <property type="entry name" value="MAJOR FACILITATOR SUPERFAMILY DOMAIN-CONTAINING PROTEIN 10"/>
    <property type="match status" value="1"/>
</dbReference>
<feature type="transmembrane region" description="Helical" evidence="8">
    <location>
        <begin position="356"/>
        <end position="375"/>
    </location>
</feature>
<feature type="transmembrane region" description="Helical" evidence="8">
    <location>
        <begin position="144"/>
        <end position="168"/>
    </location>
</feature>
<dbReference type="InterPro" id="IPR001958">
    <property type="entry name" value="Tet-R_TetA/multi-R_MdtG-like"/>
</dbReference>